<organism evidence="2 3">
    <name type="scientific">Rhizopus oryzae</name>
    <name type="common">Mucormycosis agent</name>
    <name type="synonym">Rhizopus arrhizus var. delemar</name>
    <dbReference type="NCBI Taxonomy" id="64495"/>
    <lineage>
        <taxon>Eukaryota</taxon>
        <taxon>Fungi</taxon>
        <taxon>Fungi incertae sedis</taxon>
        <taxon>Mucoromycota</taxon>
        <taxon>Mucoromycotina</taxon>
        <taxon>Mucoromycetes</taxon>
        <taxon>Mucorales</taxon>
        <taxon>Mucorineae</taxon>
        <taxon>Rhizopodaceae</taxon>
        <taxon>Rhizopus</taxon>
    </lineage>
</organism>
<evidence type="ECO:0000256" key="1">
    <source>
        <dbReference type="SAM" id="MobiDB-lite"/>
    </source>
</evidence>
<dbReference type="Proteomes" id="UP000716291">
    <property type="component" value="Unassembled WGS sequence"/>
</dbReference>
<name>A0A9P6WSE4_RHIOR</name>
<proteinExistence type="predicted"/>
<dbReference type="EMBL" id="JAANQT010010584">
    <property type="protein sequence ID" value="KAG1274987.1"/>
    <property type="molecule type" value="Genomic_DNA"/>
</dbReference>
<dbReference type="AlphaFoldDB" id="A0A9P6WSE4"/>
<gene>
    <name evidence="2" type="ORF">G6F64_014994</name>
</gene>
<reference evidence="2" key="1">
    <citation type="journal article" date="2020" name="Microb. Genom.">
        <title>Genetic diversity of clinical and environmental Mucorales isolates obtained from an investigation of mucormycosis cases among solid organ transplant recipients.</title>
        <authorList>
            <person name="Nguyen M.H."/>
            <person name="Kaul D."/>
            <person name="Muto C."/>
            <person name="Cheng S.J."/>
            <person name="Richter R.A."/>
            <person name="Bruno V.M."/>
            <person name="Liu G."/>
            <person name="Beyhan S."/>
            <person name="Sundermann A.J."/>
            <person name="Mounaud S."/>
            <person name="Pasculle A.W."/>
            <person name="Nierman W.C."/>
            <person name="Driscoll E."/>
            <person name="Cumbie R."/>
            <person name="Clancy C.J."/>
            <person name="Dupont C.L."/>
        </authorList>
    </citation>
    <scope>NUCLEOTIDE SEQUENCE</scope>
    <source>
        <strain evidence="2">GL11</strain>
    </source>
</reference>
<evidence type="ECO:0000313" key="3">
    <source>
        <dbReference type="Proteomes" id="UP000716291"/>
    </source>
</evidence>
<feature type="region of interest" description="Disordered" evidence="1">
    <location>
        <begin position="32"/>
        <end position="119"/>
    </location>
</feature>
<comment type="caution">
    <text evidence="2">The sequence shown here is derived from an EMBL/GenBank/DDBJ whole genome shotgun (WGS) entry which is preliminary data.</text>
</comment>
<protein>
    <submittedName>
        <fullName evidence="2">Uncharacterized protein</fullName>
    </submittedName>
</protein>
<feature type="compositionally biased region" description="Polar residues" evidence="1">
    <location>
        <begin position="52"/>
        <end position="70"/>
    </location>
</feature>
<evidence type="ECO:0000313" key="2">
    <source>
        <dbReference type="EMBL" id="KAG1274987.1"/>
    </source>
</evidence>
<sequence length="119" mass="12252">MHALSCRRPRWPAPWANCAPGPCLARPAWRAAHRWPGGGPAPRPRPAPSDTAAHQSCASPCSRAGSSATVLTRVPMPGISTSSVSPTARKRGGLRLDPTPSGVPVAMTSPGDSGVKALM</sequence>
<accession>A0A9P6WSE4</accession>
<keyword evidence="3" id="KW-1185">Reference proteome</keyword>